<dbReference type="Gene3D" id="1.10.3210.10">
    <property type="entry name" value="Hypothetical protein af1432"/>
    <property type="match status" value="1"/>
</dbReference>
<dbReference type="GO" id="GO:0016787">
    <property type="term" value="F:hydrolase activity"/>
    <property type="evidence" value="ECO:0007669"/>
    <property type="project" value="UniProtKB-KW"/>
</dbReference>
<dbReference type="AlphaFoldDB" id="A0A392RGK2"/>
<reference evidence="1 2" key="1">
    <citation type="journal article" date="2018" name="Front. Plant Sci.">
        <title>Red Clover (Trifolium pratense) and Zigzag Clover (T. medium) - A Picture of Genomic Similarities and Differences.</title>
        <authorList>
            <person name="Dluhosova J."/>
            <person name="Istvanek J."/>
            <person name="Nedelnik J."/>
            <person name="Repkova J."/>
        </authorList>
    </citation>
    <scope>NUCLEOTIDE SEQUENCE [LARGE SCALE GENOMIC DNA]</scope>
    <source>
        <strain evidence="2">cv. 10/8</strain>
        <tissue evidence="1">Leaf</tissue>
    </source>
</reference>
<evidence type="ECO:0000313" key="2">
    <source>
        <dbReference type="Proteomes" id="UP000265520"/>
    </source>
</evidence>
<organism evidence="1 2">
    <name type="scientific">Trifolium medium</name>
    <dbReference type="NCBI Taxonomy" id="97028"/>
    <lineage>
        <taxon>Eukaryota</taxon>
        <taxon>Viridiplantae</taxon>
        <taxon>Streptophyta</taxon>
        <taxon>Embryophyta</taxon>
        <taxon>Tracheophyta</taxon>
        <taxon>Spermatophyta</taxon>
        <taxon>Magnoliopsida</taxon>
        <taxon>eudicotyledons</taxon>
        <taxon>Gunneridae</taxon>
        <taxon>Pentapetalae</taxon>
        <taxon>rosids</taxon>
        <taxon>fabids</taxon>
        <taxon>Fabales</taxon>
        <taxon>Fabaceae</taxon>
        <taxon>Papilionoideae</taxon>
        <taxon>50 kb inversion clade</taxon>
        <taxon>NPAAA clade</taxon>
        <taxon>Hologalegina</taxon>
        <taxon>IRL clade</taxon>
        <taxon>Trifolieae</taxon>
        <taxon>Trifolium</taxon>
    </lineage>
</organism>
<evidence type="ECO:0000313" key="1">
    <source>
        <dbReference type="EMBL" id="MCI35748.1"/>
    </source>
</evidence>
<dbReference type="GO" id="GO:0009507">
    <property type="term" value="C:chloroplast"/>
    <property type="evidence" value="ECO:0007669"/>
    <property type="project" value="TreeGrafter"/>
</dbReference>
<keyword evidence="1" id="KW-0378">Hydrolase</keyword>
<protein>
    <submittedName>
        <fullName evidence="1">Guanosine-3'5'-bis(Diphosphate) 3'-pyrophosphohydrolase-like</fullName>
    </submittedName>
</protein>
<sequence length="69" mass="7559">TIIHDGVDVTGYPIFNDAKVQKAIDFARKAHRGQMRKTGDPYLSHCIHTGRILAGLVPSSGKRVCTLII</sequence>
<proteinExistence type="predicted"/>
<dbReference type="SUPFAM" id="SSF109604">
    <property type="entry name" value="HD-domain/PDEase-like"/>
    <property type="match status" value="1"/>
</dbReference>
<name>A0A392RGK2_9FABA</name>
<keyword evidence="2" id="KW-1185">Reference proteome</keyword>
<dbReference type="PANTHER" id="PTHR21262:SF31">
    <property type="entry name" value="GTP PYROPHOSPHOKINASE"/>
    <property type="match status" value="1"/>
</dbReference>
<dbReference type="EMBL" id="LXQA010226659">
    <property type="protein sequence ID" value="MCI35748.1"/>
    <property type="molecule type" value="Genomic_DNA"/>
</dbReference>
<dbReference type="Proteomes" id="UP000265520">
    <property type="component" value="Unassembled WGS sequence"/>
</dbReference>
<comment type="caution">
    <text evidence="1">The sequence shown here is derived from an EMBL/GenBank/DDBJ whole genome shotgun (WGS) entry which is preliminary data.</text>
</comment>
<accession>A0A392RGK2</accession>
<dbReference type="PANTHER" id="PTHR21262">
    <property type="entry name" value="GUANOSINE-3',5'-BIS DIPHOSPHATE 3'-PYROPHOSPHOHYDROLASE"/>
    <property type="match status" value="1"/>
</dbReference>
<feature type="non-terminal residue" evidence="1">
    <location>
        <position position="1"/>
    </location>
</feature>